<keyword evidence="1" id="KW-0732">Signal</keyword>
<evidence type="ECO:0000313" key="3">
    <source>
        <dbReference type="Proteomes" id="UP000275394"/>
    </source>
</evidence>
<comment type="caution">
    <text evidence="2">The sequence shown here is derived from an EMBL/GenBank/DDBJ whole genome shotgun (WGS) entry which is preliminary data.</text>
</comment>
<dbReference type="RefSeq" id="WP_123711477.1">
    <property type="nucleotide sequence ID" value="NZ_RKHR01000003.1"/>
</dbReference>
<sequence>MIKKMILLTGCAMAISTASAGNLLAPGDTISVECTGIKFSLERIGDTYRANLPGKTIEYSELTTDIDSFDFISRDSHGNTLNALMLNYVNDYLMIDNNSGTFKDESGSLNRIRTQDIARSLINAASRSEVIENLKHQGVNTYRSATFNTPLQITITGIEQSLDGIFFYDAKDSTKSRSYQKCYFM</sequence>
<reference evidence="2 3" key="1">
    <citation type="submission" date="2018-11" db="EMBL/GenBank/DDBJ databases">
        <title>Genomic Encyclopedia of Type Strains, Phase IV (KMG-IV): sequencing the most valuable type-strain genomes for metagenomic binning, comparative biology and taxonomic classification.</title>
        <authorList>
            <person name="Goeker M."/>
        </authorList>
    </citation>
    <scope>NUCLEOTIDE SEQUENCE [LARGE SCALE GENOMIC DNA]</scope>
    <source>
        <strain evidence="2 3">DSM 100316</strain>
    </source>
</reference>
<accession>A0A3N2E0G4</accession>
<feature type="chain" id="PRO_5018229468" evidence="1">
    <location>
        <begin position="21"/>
        <end position="185"/>
    </location>
</feature>
<name>A0A3N2E0G4_9GAMM</name>
<keyword evidence="3" id="KW-1185">Reference proteome</keyword>
<dbReference type="EMBL" id="RKHR01000003">
    <property type="protein sequence ID" value="ROS05584.1"/>
    <property type="molecule type" value="Genomic_DNA"/>
</dbReference>
<proteinExistence type="predicted"/>
<organism evidence="2 3">
    <name type="scientific">Sinobacterium caligoides</name>
    <dbReference type="NCBI Taxonomy" id="933926"/>
    <lineage>
        <taxon>Bacteria</taxon>
        <taxon>Pseudomonadati</taxon>
        <taxon>Pseudomonadota</taxon>
        <taxon>Gammaproteobacteria</taxon>
        <taxon>Cellvibrionales</taxon>
        <taxon>Spongiibacteraceae</taxon>
        <taxon>Sinobacterium</taxon>
    </lineage>
</organism>
<evidence type="ECO:0000256" key="1">
    <source>
        <dbReference type="SAM" id="SignalP"/>
    </source>
</evidence>
<dbReference type="AlphaFoldDB" id="A0A3N2E0G4"/>
<dbReference type="Proteomes" id="UP000275394">
    <property type="component" value="Unassembled WGS sequence"/>
</dbReference>
<evidence type="ECO:0000313" key="2">
    <source>
        <dbReference type="EMBL" id="ROS05584.1"/>
    </source>
</evidence>
<gene>
    <name evidence="2" type="ORF">EDC56_1124</name>
</gene>
<protein>
    <submittedName>
        <fullName evidence="2">Uncharacterized protein</fullName>
    </submittedName>
</protein>
<feature type="signal peptide" evidence="1">
    <location>
        <begin position="1"/>
        <end position="20"/>
    </location>
</feature>